<sequence>MNDYPRGPSHAGTVMIKVRGDDVVRVRPITAKLAAIPHPDDLFVDKANRGWKSVHYCALASSGRKLILSEDWPVCLYDLKTAVPGQSMPGFLMSEDLLQAFRKSDRKRYVAQRAQLKKEVRLSSVTYVACLARFCLNSLTEWSDIDGADWSDDDFVRSRCRNLLTMEAELSELRSRLSAPQIAGETVPLEVHIACIERSARRIQEEKFKLRKASSRPQVDDAEN</sequence>
<protein>
    <submittedName>
        <fullName evidence="1">Uncharacterized protein</fullName>
    </submittedName>
</protein>
<dbReference type="Pfam" id="PF20414">
    <property type="entry name" value="DUF6698"/>
    <property type="match status" value="1"/>
</dbReference>
<dbReference type="EMBL" id="KZ857467">
    <property type="protein sequence ID" value="RDX43288.1"/>
    <property type="molecule type" value="Genomic_DNA"/>
</dbReference>
<proteinExistence type="predicted"/>
<name>A0A371CSM4_9APHY</name>
<dbReference type="OrthoDB" id="2751948at2759"/>
<dbReference type="AlphaFoldDB" id="A0A371CSM4"/>
<dbReference type="STRING" id="139420.A0A371CSM4"/>
<dbReference type="Proteomes" id="UP000256964">
    <property type="component" value="Unassembled WGS sequence"/>
</dbReference>
<reference evidence="1 2" key="1">
    <citation type="journal article" date="2018" name="Biotechnol. Biofuels">
        <title>Integrative visual omics of the white-rot fungus Polyporus brumalis exposes the biotechnological potential of its oxidative enzymes for delignifying raw plant biomass.</title>
        <authorList>
            <person name="Miyauchi S."/>
            <person name="Rancon A."/>
            <person name="Drula E."/>
            <person name="Hage H."/>
            <person name="Chaduli D."/>
            <person name="Favel A."/>
            <person name="Grisel S."/>
            <person name="Henrissat B."/>
            <person name="Herpoel-Gimbert I."/>
            <person name="Ruiz-Duenas F.J."/>
            <person name="Chevret D."/>
            <person name="Hainaut M."/>
            <person name="Lin J."/>
            <person name="Wang M."/>
            <person name="Pangilinan J."/>
            <person name="Lipzen A."/>
            <person name="Lesage-Meessen L."/>
            <person name="Navarro D."/>
            <person name="Riley R."/>
            <person name="Grigoriev I.V."/>
            <person name="Zhou S."/>
            <person name="Raouche S."/>
            <person name="Rosso M.N."/>
        </authorList>
    </citation>
    <scope>NUCLEOTIDE SEQUENCE [LARGE SCALE GENOMIC DNA]</scope>
    <source>
        <strain evidence="1 2">BRFM 1820</strain>
    </source>
</reference>
<accession>A0A371CSM4</accession>
<organism evidence="1 2">
    <name type="scientific">Lentinus brumalis</name>
    <dbReference type="NCBI Taxonomy" id="2498619"/>
    <lineage>
        <taxon>Eukaryota</taxon>
        <taxon>Fungi</taxon>
        <taxon>Dikarya</taxon>
        <taxon>Basidiomycota</taxon>
        <taxon>Agaricomycotina</taxon>
        <taxon>Agaricomycetes</taxon>
        <taxon>Polyporales</taxon>
        <taxon>Polyporaceae</taxon>
        <taxon>Lentinus</taxon>
    </lineage>
</organism>
<gene>
    <name evidence="1" type="ORF">OH76DRAFT_1422019</name>
</gene>
<keyword evidence="2" id="KW-1185">Reference proteome</keyword>
<evidence type="ECO:0000313" key="2">
    <source>
        <dbReference type="Proteomes" id="UP000256964"/>
    </source>
</evidence>
<dbReference type="InterPro" id="IPR046521">
    <property type="entry name" value="DUF6698"/>
</dbReference>
<evidence type="ECO:0000313" key="1">
    <source>
        <dbReference type="EMBL" id="RDX43288.1"/>
    </source>
</evidence>